<dbReference type="OrthoDB" id="5273928at2759"/>
<comment type="caution">
    <text evidence="2">The sequence shown here is derived from an EMBL/GenBank/DDBJ whole genome shotgun (WGS) entry which is preliminary data.</text>
</comment>
<protein>
    <submittedName>
        <fullName evidence="2">Uncharacterized protein</fullName>
    </submittedName>
</protein>
<dbReference type="Proteomes" id="UP000799439">
    <property type="component" value="Unassembled WGS sequence"/>
</dbReference>
<feature type="region of interest" description="Disordered" evidence="1">
    <location>
        <begin position="372"/>
        <end position="392"/>
    </location>
</feature>
<dbReference type="EMBL" id="ML996081">
    <property type="protein sequence ID" value="KAF2157422.1"/>
    <property type="molecule type" value="Genomic_DNA"/>
</dbReference>
<evidence type="ECO:0000256" key="1">
    <source>
        <dbReference type="SAM" id="MobiDB-lite"/>
    </source>
</evidence>
<proteinExistence type="predicted"/>
<organism evidence="2 3">
    <name type="scientific">Myriangium duriaei CBS 260.36</name>
    <dbReference type="NCBI Taxonomy" id="1168546"/>
    <lineage>
        <taxon>Eukaryota</taxon>
        <taxon>Fungi</taxon>
        <taxon>Dikarya</taxon>
        <taxon>Ascomycota</taxon>
        <taxon>Pezizomycotina</taxon>
        <taxon>Dothideomycetes</taxon>
        <taxon>Dothideomycetidae</taxon>
        <taxon>Myriangiales</taxon>
        <taxon>Myriangiaceae</taxon>
        <taxon>Myriangium</taxon>
    </lineage>
</organism>
<feature type="compositionally biased region" description="Basic residues" evidence="1">
    <location>
        <begin position="372"/>
        <end position="382"/>
    </location>
</feature>
<accession>A0A9P4MLJ1</accession>
<reference evidence="2" key="1">
    <citation type="journal article" date="2020" name="Stud. Mycol.">
        <title>101 Dothideomycetes genomes: a test case for predicting lifestyles and emergence of pathogens.</title>
        <authorList>
            <person name="Haridas S."/>
            <person name="Albert R."/>
            <person name="Binder M."/>
            <person name="Bloem J."/>
            <person name="Labutti K."/>
            <person name="Salamov A."/>
            <person name="Andreopoulos B."/>
            <person name="Baker S."/>
            <person name="Barry K."/>
            <person name="Bills G."/>
            <person name="Bluhm B."/>
            <person name="Cannon C."/>
            <person name="Castanera R."/>
            <person name="Culley D."/>
            <person name="Daum C."/>
            <person name="Ezra D."/>
            <person name="Gonzalez J."/>
            <person name="Henrissat B."/>
            <person name="Kuo A."/>
            <person name="Liang C."/>
            <person name="Lipzen A."/>
            <person name="Lutzoni F."/>
            <person name="Magnuson J."/>
            <person name="Mondo S."/>
            <person name="Nolan M."/>
            <person name="Ohm R."/>
            <person name="Pangilinan J."/>
            <person name="Park H.-J."/>
            <person name="Ramirez L."/>
            <person name="Alfaro M."/>
            <person name="Sun H."/>
            <person name="Tritt A."/>
            <person name="Yoshinaga Y."/>
            <person name="Zwiers L.-H."/>
            <person name="Turgeon B."/>
            <person name="Goodwin S."/>
            <person name="Spatafora J."/>
            <person name="Crous P."/>
            <person name="Grigoriev I."/>
        </authorList>
    </citation>
    <scope>NUCLEOTIDE SEQUENCE</scope>
    <source>
        <strain evidence="2">CBS 260.36</strain>
    </source>
</reference>
<gene>
    <name evidence="2" type="ORF">K461DRAFT_317523</name>
</gene>
<keyword evidence="3" id="KW-1185">Reference proteome</keyword>
<evidence type="ECO:0000313" key="3">
    <source>
        <dbReference type="Proteomes" id="UP000799439"/>
    </source>
</evidence>
<name>A0A9P4MLJ1_9PEZI</name>
<evidence type="ECO:0000313" key="2">
    <source>
        <dbReference type="EMBL" id="KAF2157422.1"/>
    </source>
</evidence>
<feature type="compositionally biased region" description="Basic and acidic residues" evidence="1">
    <location>
        <begin position="383"/>
        <end position="392"/>
    </location>
</feature>
<dbReference type="AlphaFoldDB" id="A0A9P4MLJ1"/>
<sequence>MDLYQIGYLSNDNPVRIINARVTTYPVHLKWLYSCRGSDFRLEETPQQVDSLQTIAVRSMLRNLDSLTPELLVPLPESIKKRIWNAIVRSELDSIKAIQLFGCFATVDPLQPLSTFSKYLYDEKCSFLKPSLGFFDHLNSPNLSWTILLRLLDAPLQWDTLHSIGRLRNLPIFWLTNCVLDTTLLELTTTFARRLAQQAREADLWPYLRCLCITGLNNNDCRDFAGSMSWLSRIESLRLVVITSDKSSEFPRTRMQVPPGWTEVDICNLLALEAGSAYDEDYGTAEVLDTKVVDELVKFFVLPVPQGRPHINLSVVTSHPQQSEGSRGRGVHWSQDLDLSKWWAFQRDMTTAPAIPSDIGVIEVAAGKGKRAKGPKAIRSSKKRDLEDMLTL</sequence>